<evidence type="ECO:0000313" key="1">
    <source>
        <dbReference type="EMBL" id="KPC66203.1"/>
    </source>
</evidence>
<gene>
    <name evidence="1" type="ORF">ADL29_04400</name>
</gene>
<sequence length="192" mass="20866">MGDYFDTVVDVDATAEDAPRLAAEVLSWLVAEGIVEPEPSAPAFDIEGDGYAPGPQCGKAFRGDPDRALGLSLHVGRTVFDAGQGDPEAVTCPHCSARVELMDEDRDLDDEAWGLFAEAVQTWAGSEDPAPVRCPSCGTSAPVHRWIWADDHFAFGHLGFAFWNWDALRPEFVAELTRRLGGHRSVELEGKL</sequence>
<name>A0A0N1JZT4_9ACTN</name>
<accession>A0A0N1JZT4</accession>
<dbReference type="PATRIC" id="fig|66876.3.peg.973"/>
<comment type="caution">
    <text evidence="1">The sequence shown here is derived from an EMBL/GenBank/DDBJ whole genome shotgun (WGS) entry which is preliminary data.</text>
</comment>
<protein>
    <submittedName>
        <fullName evidence="1">Uncharacterized protein</fullName>
    </submittedName>
</protein>
<proteinExistence type="predicted"/>
<keyword evidence="2" id="KW-1185">Reference proteome</keyword>
<dbReference type="AlphaFoldDB" id="A0A0N1JZT4"/>
<reference evidence="2" key="1">
    <citation type="submission" date="2015-07" db="EMBL/GenBank/DDBJ databases">
        <authorList>
            <person name="Ju K.-S."/>
            <person name="Doroghazi J.R."/>
            <person name="Metcalf W.W."/>
        </authorList>
    </citation>
    <scope>NUCLEOTIDE SEQUENCE [LARGE SCALE GENOMIC DNA]</scope>
    <source>
        <strain evidence="2">NRRL ISP-5002</strain>
    </source>
</reference>
<dbReference type="RefSeq" id="WP_053922431.1">
    <property type="nucleotide sequence ID" value="NZ_LGKG01000013.1"/>
</dbReference>
<organism evidence="1 2">
    <name type="scientific">Streptomyces chattanoogensis</name>
    <dbReference type="NCBI Taxonomy" id="66876"/>
    <lineage>
        <taxon>Bacteria</taxon>
        <taxon>Bacillati</taxon>
        <taxon>Actinomycetota</taxon>
        <taxon>Actinomycetes</taxon>
        <taxon>Kitasatosporales</taxon>
        <taxon>Streptomycetaceae</taxon>
        <taxon>Streptomyces</taxon>
    </lineage>
</organism>
<dbReference type="Proteomes" id="UP000037982">
    <property type="component" value="Unassembled WGS sequence"/>
</dbReference>
<evidence type="ECO:0000313" key="2">
    <source>
        <dbReference type="Proteomes" id="UP000037982"/>
    </source>
</evidence>
<dbReference type="EMBL" id="LGKG01000013">
    <property type="protein sequence ID" value="KPC66203.1"/>
    <property type="molecule type" value="Genomic_DNA"/>
</dbReference>